<dbReference type="Gene3D" id="3.30.530.20">
    <property type="match status" value="1"/>
</dbReference>
<dbReference type="AlphaFoldDB" id="A0A6V7RAX4"/>
<proteinExistence type="predicted"/>
<dbReference type="EMBL" id="CAJEWE010000007">
    <property type="protein sequence ID" value="CAD2074570.1"/>
    <property type="molecule type" value="Genomic_DNA"/>
</dbReference>
<dbReference type="RefSeq" id="WP_186086256.1">
    <property type="nucleotide sequence ID" value="NZ_BMDB01000002.1"/>
</dbReference>
<comment type="caution">
    <text evidence="1">The sequence shown here is derived from an EMBL/GenBank/DDBJ whole genome shotgun (WGS) entry which is preliminary data.</text>
</comment>
<name>A0A6V7RAX4_9BACL</name>
<evidence type="ECO:0008006" key="3">
    <source>
        <dbReference type="Google" id="ProtNLM"/>
    </source>
</evidence>
<keyword evidence="2" id="KW-1185">Reference proteome</keyword>
<reference evidence="1 2" key="1">
    <citation type="submission" date="2020-07" db="EMBL/GenBank/DDBJ databases">
        <authorList>
            <person name="Criscuolo A."/>
        </authorList>
    </citation>
    <scope>NUCLEOTIDE SEQUENCE [LARGE SCALE GENOMIC DNA]</scope>
    <source>
        <strain evidence="2">CIP 111030</strain>
    </source>
</reference>
<organism evidence="1 2">
    <name type="scientific">Phocicoccus schoeneichii</name>
    <dbReference type="NCBI Taxonomy" id="1812261"/>
    <lineage>
        <taxon>Bacteria</taxon>
        <taxon>Bacillati</taxon>
        <taxon>Bacillota</taxon>
        <taxon>Bacilli</taxon>
        <taxon>Bacillales</taxon>
        <taxon>Salinicoccaceae</taxon>
        <taxon>Phocicoccus</taxon>
    </lineage>
</organism>
<evidence type="ECO:0000313" key="2">
    <source>
        <dbReference type="Proteomes" id="UP000521032"/>
    </source>
</evidence>
<sequence>MEIFFKKTEDAYIQSLKSTMNGSRKTIYPLLSTTEGINSWFPQLSFRDNELVFDLGNNEEEIMKVLETEQDKHISFTWDIGKVSITLNDSKGKTDIMIVSELPFEFSHIIRDFTGWQYQIQNLNHVYETGEILPLDTFDFEKVESEIDSLLKEI</sequence>
<protein>
    <recommendedName>
        <fullName evidence="3">Activator of Hsp90 ATPase homolog 1-like protein</fullName>
    </recommendedName>
</protein>
<accession>A0A6V7RAX4</accession>
<dbReference type="Proteomes" id="UP000521032">
    <property type="component" value="Unassembled WGS sequence"/>
</dbReference>
<dbReference type="SUPFAM" id="SSF55961">
    <property type="entry name" value="Bet v1-like"/>
    <property type="match status" value="1"/>
</dbReference>
<dbReference type="InterPro" id="IPR023393">
    <property type="entry name" value="START-like_dom_sf"/>
</dbReference>
<gene>
    <name evidence="1" type="ORF">JEOSCH030_00731</name>
</gene>
<evidence type="ECO:0000313" key="1">
    <source>
        <dbReference type="EMBL" id="CAD2074570.1"/>
    </source>
</evidence>